<dbReference type="Pfam" id="PF01436">
    <property type="entry name" value="NHL"/>
    <property type="match status" value="1"/>
</dbReference>
<feature type="repeat" description="NHL" evidence="2">
    <location>
        <begin position="309"/>
        <end position="349"/>
    </location>
</feature>
<evidence type="ECO:0000256" key="1">
    <source>
        <dbReference type="ARBA" id="ARBA00022737"/>
    </source>
</evidence>
<evidence type="ECO:0000313" key="6">
    <source>
        <dbReference type="EMBL" id="CAH1241391.1"/>
    </source>
</evidence>
<dbReference type="InterPro" id="IPR001258">
    <property type="entry name" value="NHL_repeat"/>
</dbReference>
<keyword evidence="4" id="KW-0812">Transmembrane</keyword>
<dbReference type="PANTHER" id="PTHR11614">
    <property type="entry name" value="PHOSPHOLIPASE-RELATED"/>
    <property type="match status" value="1"/>
</dbReference>
<keyword evidence="4" id="KW-0472">Membrane</keyword>
<organism evidence="6 7">
    <name type="scientific">Branchiostoma lanceolatum</name>
    <name type="common">Common lancelet</name>
    <name type="synonym">Amphioxus lanceolatum</name>
    <dbReference type="NCBI Taxonomy" id="7740"/>
    <lineage>
        <taxon>Eukaryota</taxon>
        <taxon>Metazoa</taxon>
        <taxon>Chordata</taxon>
        <taxon>Cephalochordata</taxon>
        <taxon>Leptocardii</taxon>
        <taxon>Amphioxiformes</taxon>
        <taxon>Branchiostomatidae</taxon>
        <taxon>Branchiostoma</taxon>
    </lineage>
</organism>
<feature type="compositionally biased region" description="Low complexity" evidence="3">
    <location>
        <begin position="143"/>
        <end position="154"/>
    </location>
</feature>
<dbReference type="InterPro" id="IPR022742">
    <property type="entry name" value="Hydrolase_4"/>
</dbReference>
<protein>
    <submittedName>
        <fullName evidence="6">MGLL protein</fullName>
    </submittedName>
</protein>
<dbReference type="InterPro" id="IPR051044">
    <property type="entry name" value="MAG_DAG_Lipase"/>
</dbReference>
<dbReference type="CDD" id="cd05819">
    <property type="entry name" value="NHL"/>
    <property type="match status" value="1"/>
</dbReference>
<dbReference type="EMBL" id="OV696697">
    <property type="protein sequence ID" value="CAH1241391.1"/>
    <property type="molecule type" value="Genomic_DNA"/>
</dbReference>
<dbReference type="SUPFAM" id="SSF101898">
    <property type="entry name" value="NHL repeat"/>
    <property type="match status" value="1"/>
</dbReference>
<evidence type="ECO:0000256" key="3">
    <source>
        <dbReference type="SAM" id="MobiDB-lite"/>
    </source>
</evidence>
<dbReference type="InterPro" id="IPR029058">
    <property type="entry name" value="AB_hydrolase_fold"/>
</dbReference>
<dbReference type="PROSITE" id="PS51125">
    <property type="entry name" value="NHL"/>
    <property type="match status" value="1"/>
</dbReference>
<proteinExistence type="predicted"/>
<feature type="transmembrane region" description="Helical" evidence="4">
    <location>
        <begin position="183"/>
        <end position="205"/>
    </location>
</feature>
<keyword evidence="1" id="KW-0677">Repeat</keyword>
<feature type="domain" description="Serine aminopeptidase S33" evidence="5">
    <location>
        <begin position="516"/>
        <end position="752"/>
    </location>
</feature>
<dbReference type="InterPro" id="IPR000073">
    <property type="entry name" value="AB_hydrolase_1"/>
</dbReference>
<feature type="compositionally biased region" description="Basic and acidic residues" evidence="3">
    <location>
        <begin position="155"/>
        <end position="168"/>
    </location>
</feature>
<evidence type="ECO:0000256" key="4">
    <source>
        <dbReference type="SAM" id="Phobius"/>
    </source>
</evidence>
<gene>
    <name evidence="6" type="primary">MGLL</name>
    <name evidence="6" type="ORF">BLAG_LOCUS5057</name>
</gene>
<dbReference type="OrthoDB" id="2498029at2759"/>
<sequence>MQRGVEVACGRLSQQQVCNGSTEHVYLEPEVIILPDQHFSRNFEQPQDQRCSQRNDHFYEEAEAVNLSVRRNFPHMYTRHKTILRQRKDNLSSEDVYREPEPVSFPLQDFSVTICDPGASTIETSFSVSPEEVYEEAQPVNLQDSDAMSSQADSHSGHKNDKDEEKEKLQCDRRCHITSCVCVARTTVVMVTLIITGAALLLSVWHQKQDDVTALPLLTTAAPRNVSVTLGADSVDEALPDLEMTSTQPSRLSTSKAFKSTVPVPSIQTTENILGLEPYLKTPDCAQELVSAKEEEKASAPAVHCRIAFGKRGSGPGEFNWASGVVVSPSNKIFVADVNNRRVQVHNMSGAHLYMFPTVLPDTGNQFTRPYGITIDSDGYLWVIGRPDKWRNSIAQYTAGGCVKAAFSTSKPGVRFRGVAIDRQSNNIIVTGRNTWPIVVVLRRDGAVLHTAHAEQSGCFESVAVDNEDCIMYPGSGRSPDGPRTPQGVLYSTLPHLVNADGKHLFCKYWEPKEQSPRMLMMICHGYAEHCLRYEQIAGDLSKEGILVFSHDHVGHGQSEGRRADVTSFHEYVRDVLQHVDKVRAEHPGLPVFILGHSMGGAITALAAMERPDLFSGVILSGAMIIWDPNLAPSCFLVWISKPLAAIFPRLKVRKIDSRLITSDPAQAKAYADDRLIYHDAATVRQSVQMFGAMTKILDNAATFNPPVLILHGEEDRINSPEGSRVLYENCSSADKQLKLYPGLFHEILNESPEEAETVRRDIVTWVTDRMPAR</sequence>
<accession>A0A8K0E3T4</accession>
<dbReference type="FunFam" id="3.40.50.1820:FF:000117">
    <property type="entry name" value="Monoglyceride lipase, putative"/>
    <property type="match status" value="1"/>
</dbReference>
<dbReference type="SUPFAM" id="SSF53474">
    <property type="entry name" value="alpha/beta-Hydrolases"/>
    <property type="match status" value="1"/>
</dbReference>
<name>A0A8K0E3T4_BRALA</name>
<dbReference type="Proteomes" id="UP000838412">
    <property type="component" value="Chromosome 12"/>
</dbReference>
<evidence type="ECO:0000259" key="5">
    <source>
        <dbReference type="Pfam" id="PF12146"/>
    </source>
</evidence>
<evidence type="ECO:0000313" key="7">
    <source>
        <dbReference type="Proteomes" id="UP000838412"/>
    </source>
</evidence>
<dbReference type="Pfam" id="PF12146">
    <property type="entry name" value="Hydrolase_4"/>
    <property type="match status" value="1"/>
</dbReference>
<dbReference type="InterPro" id="IPR011042">
    <property type="entry name" value="6-blade_b-propeller_TolB-like"/>
</dbReference>
<keyword evidence="4" id="KW-1133">Transmembrane helix</keyword>
<dbReference type="PRINTS" id="PR00111">
    <property type="entry name" value="ABHYDROLASE"/>
</dbReference>
<feature type="region of interest" description="Disordered" evidence="3">
    <location>
        <begin position="128"/>
        <end position="168"/>
    </location>
</feature>
<reference evidence="6" key="1">
    <citation type="submission" date="2022-01" db="EMBL/GenBank/DDBJ databases">
        <authorList>
            <person name="Braso-Vives M."/>
        </authorList>
    </citation>
    <scope>NUCLEOTIDE SEQUENCE</scope>
</reference>
<keyword evidence="7" id="KW-1185">Reference proteome</keyword>
<dbReference type="AlphaFoldDB" id="A0A8K0E3T4"/>
<dbReference type="Gene3D" id="2.120.10.30">
    <property type="entry name" value="TolB, C-terminal domain"/>
    <property type="match status" value="1"/>
</dbReference>
<dbReference type="Gene3D" id="3.40.50.1820">
    <property type="entry name" value="alpha/beta hydrolase"/>
    <property type="match status" value="1"/>
</dbReference>
<evidence type="ECO:0000256" key="2">
    <source>
        <dbReference type="PROSITE-ProRule" id="PRU00504"/>
    </source>
</evidence>